<dbReference type="AlphaFoldDB" id="A0A0E9QHM6"/>
<sequence>MSGRNLLTTSPNDFFSVKHY</sequence>
<accession>A0A0E9QHM6</accession>
<organism evidence="1">
    <name type="scientific">Anguilla anguilla</name>
    <name type="common">European freshwater eel</name>
    <name type="synonym">Muraena anguilla</name>
    <dbReference type="NCBI Taxonomy" id="7936"/>
    <lineage>
        <taxon>Eukaryota</taxon>
        <taxon>Metazoa</taxon>
        <taxon>Chordata</taxon>
        <taxon>Craniata</taxon>
        <taxon>Vertebrata</taxon>
        <taxon>Euteleostomi</taxon>
        <taxon>Actinopterygii</taxon>
        <taxon>Neopterygii</taxon>
        <taxon>Teleostei</taxon>
        <taxon>Anguilliformes</taxon>
        <taxon>Anguillidae</taxon>
        <taxon>Anguilla</taxon>
    </lineage>
</organism>
<proteinExistence type="predicted"/>
<reference evidence="1" key="1">
    <citation type="submission" date="2014-11" db="EMBL/GenBank/DDBJ databases">
        <authorList>
            <person name="Amaro Gonzalez C."/>
        </authorList>
    </citation>
    <scope>NUCLEOTIDE SEQUENCE</scope>
</reference>
<name>A0A0E9QHM6_ANGAN</name>
<dbReference type="EMBL" id="GBXM01092570">
    <property type="protein sequence ID" value="JAH16007.1"/>
    <property type="molecule type" value="Transcribed_RNA"/>
</dbReference>
<protein>
    <submittedName>
        <fullName evidence="1">Uncharacterized protein</fullName>
    </submittedName>
</protein>
<evidence type="ECO:0000313" key="1">
    <source>
        <dbReference type="EMBL" id="JAH16007.1"/>
    </source>
</evidence>
<reference evidence="1" key="2">
    <citation type="journal article" date="2015" name="Fish Shellfish Immunol.">
        <title>Early steps in the European eel (Anguilla anguilla)-Vibrio vulnificus interaction in the gills: Role of the RtxA13 toxin.</title>
        <authorList>
            <person name="Callol A."/>
            <person name="Pajuelo D."/>
            <person name="Ebbesson L."/>
            <person name="Teles M."/>
            <person name="MacKenzie S."/>
            <person name="Amaro C."/>
        </authorList>
    </citation>
    <scope>NUCLEOTIDE SEQUENCE</scope>
</reference>